<dbReference type="Proteomes" id="UP000656274">
    <property type="component" value="Unassembled WGS sequence"/>
</dbReference>
<dbReference type="CDD" id="cd00761">
    <property type="entry name" value="Glyco_tranf_GTA_type"/>
    <property type="match status" value="1"/>
</dbReference>
<dbReference type="EMBL" id="JADFTZ010000002">
    <property type="protein sequence ID" value="MBE9576222.1"/>
    <property type="molecule type" value="Genomic_DNA"/>
</dbReference>
<gene>
    <name evidence="1" type="ORF">IM755_05810</name>
</gene>
<keyword evidence="2" id="KW-1185">Reference proteome</keyword>
<organism evidence="1 2">
    <name type="scientific">Flavobacterium proteolyticum</name>
    <dbReference type="NCBI Taxonomy" id="2911683"/>
    <lineage>
        <taxon>Bacteria</taxon>
        <taxon>Pseudomonadati</taxon>
        <taxon>Bacteroidota</taxon>
        <taxon>Flavobacteriia</taxon>
        <taxon>Flavobacteriales</taxon>
        <taxon>Flavobacteriaceae</taxon>
        <taxon>Flavobacterium</taxon>
    </lineage>
</organism>
<sequence length="283" mass="33825">MFYHFLITRFNLKNPEWDVTKNNEALLDEKWMDERLELFSNYCLPSVINQSNKNFKWLLFFDSSTSDTYRAKIESILQKNDLIVPFYIDGMPKFNEAILNYLKENAADQDYLITSRIDNDDCIHKDFINEIQKQFNKQDFLAIDNINGYTLQVEPNFILGKKEHIFNPFISLIERNDNPKTVWHYVHNMWKKEPRIIHLSEKRLWLSVIHGKNKVNEFDGYGNIKWSNINSDFIISESKNKEIIATQLPFSKWWFLSLRNYLYVKMVLVSKQIKKGLGIYKVK</sequence>
<proteinExistence type="predicted"/>
<name>A0ABR9WQP3_9FLAO</name>
<evidence type="ECO:0000313" key="1">
    <source>
        <dbReference type="EMBL" id="MBE9576222.1"/>
    </source>
</evidence>
<evidence type="ECO:0008006" key="3">
    <source>
        <dbReference type="Google" id="ProtNLM"/>
    </source>
</evidence>
<comment type="caution">
    <text evidence="1">The sequence shown here is derived from an EMBL/GenBank/DDBJ whole genome shotgun (WGS) entry which is preliminary data.</text>
</comment>
<protein>
    <recommendedName>
        <fullName evidence="3">Rhamnosyltransferase</fullName>
    </recommendedName>
</protein>
<dbReference type="InterPro" id="IPR029044">
    <property type="entry name" value="Nucleotide-diphossugar_trans"/>
</dbReference>
<dbReference type="InterPro" id="IPR021466">
    <property type="entry name" value="Put_rhamnosyl_transferase"/>
</dbReference>
<dbReference type="Gene3D" id="3.90.550.10">
    <property type="entry name" value="Spore Coat Polysaccharide Biosynthesis Protein SpsA, Chain A"/>
    <property type="match status" value="1"/>
</dbReference>
<accession>A0ABR9WQP3</accession>
<dbReference type="SUPFAM" id="SSF53448">
    <property type="entry name" value="Nucleotide-diphospho-sugar transferases"/>
    <property type="match status" value="1"/>
</dbReference>
<dbReference type="RefSeq" id="WP_194094668.1">
    <property type="nucleotide sequence ID" value="NZ_JADFTZ010000002.1"/>
</dbReference>
<evidence type="ECO:0000313" key="2">
    <source>
        <dbReference type="Proteomes" id="UP000656274"/>
    </source>
</evidence>
<dbReference type="Pfam" id="PF11316">
    <property type="entry name" value="Rhamno_transf"/>
    <property type="match status" value="1"/>
</dbReference>
<reference evidence="1 2" key="1">
    <citation type="submission" date="2020-10" db="EMBL/GenBank/DDBJ databases">
        <title>The genome sequence of Flavobacterium aquaticum 1Y8A.</title>
        <authorList>
            <person name="Liu Y."/>
        </authorList>
    </citation>
    <scope>NUCLEOTIDE SEQUENCE [LARGE SCALE GENOMIC DNA]</scope>
    <source>
        <strain evidence="1 2">1Y8A</strain>
    </source>
</reference>